<proteinExistence type="inferred from homology"/>
<comment type="caution">
    <text evidence="5">The sequence shown here is derived from an EMBL/GenBank/DDBJ whole genome shotgun (WGS) entry which is preliminary data.</text>
</comment>
<dbReference type="STRING" id="1685378.AVO44_04245"/>
<feature type="domain" description="NADH:flavin oxidoreductase/NADH oxidase N-terminal" evidence="4">
    <location>
        <begin position="4"/>
        <end position="340"/>
    </location>
</feature>
<protein>
    <submittedName>
        <fullName evidence="5">Alkene reductase</fullName>
    </submittedName>
</protein>
<comment type="cofactor">
    <cofactor evidence="1">
        <name>FMN</name>
        <dbReference type="ChEBI" id="CHEBI:58210"/>
    </cofactor>
</comment>
<evidence type="ECO:0000256" key="3">
    <source>
        <dbReference type="ARBA" id="ARBA00023002"/>
    </source>
</evidence>
<comment type="similarity">
    <text evidence="2">Belongs to the NADH:flavin oxidoreductase/NADH oxidase family.</text>
</comment>
<dbReference type="InterPro" id="IPR013785">
    <property type="entry name" value="Aldolase_TIM"/>
</dbReference>
<organism evidence="5 6">
    <name type="scientific">Ruegeria profundi</name>
    <dbReference type="NCBI Taxonomy" id="1685378"/>
    <lineage>
        <taxon>Bacteria</taxon>
        <taxon>Pseudomonadati</taxon>
        <taxon>Pseudomonadota</taxon>
        <taxon>Alphaproteobacteria</taxon>
        <taxon>Rhodobacterales</taxon>
        <taxon>Roseobacteraceae</taxon>
        <taxon>Ruegeria</taxon>
    </lineage>
</organism>
<evidence type="ECO:0000256" key="1">
    <source>
        <dbReference type="ARBA" id="ARBA00001917"/>
    </source>
</evidence>
<dbReference type="InterPro" id="IPR001155">
    <property type="entry name" value="OxRdtase_FMN_N"/>
</dbReference>
<name>A0A0X3TZD9_9RHOB</name>
<dbReference type="PANTHER" id="PTHR22893:SF91">
    <property type="entry name" value="NADPH DEHYDROGENASE 2-RELATED"/>
    <property type="match status" value="1"/>
</dbReference>
<accession>A0A0X3TZD9</accession>
<gene>
    <name evidence="5" type="ORF">AVO44_04245</name>
</gene>
<dbReference type="SUPFAM" id="SSF51395">
    <property type="entry name" value="FMN-linked oxidoreductases"/>
    <property type="match status" value="1"/>
</dbReference>
<dbReference type="PANTHER" id="PTHR22893">
    <property type="entry name" value="NADH OXIDOREDUCTASE-RELATED"/>
    <property type="match status" value="1"/>
</dbReference>
<dbReference type="Gene3D" id="3.20.20.70">
    <property type="entry name" value="Aldolase class I"/>
    <property type="match status" value="1"/>
</dbReference>
<dbReference type="AlphaFoldDB" id="A0A0X3TZD9"/>
<keyword evidence="6" id="KW-1185">Reference proteome</keyword>
<evidence type="ECO:0000259" key="4">
    <source>
        <dbReference type="Pfam" id="PF00724"/>
    </source>
</evidence>
<dbReference type="GO" id="GO:0016628">
    <property type="term" value="F:oxidoreductase activity, acting on the CH-CH group of donors, NAD or NADP as acceptor"/>
    <property type="evidence" value="ECO:0007669"/>
    <property type="project" value="UniProtKB-ARBA"/>
</dbReference>
<dbReference type="InterPro" id="IPR045247">
    <property type="entry name" value="Oye-like"/>
</dbReference>
<dbReference type="GO" id="GO:0005829">
    <property type="term" value="C:cytosol"/>
    <property type="evidence" value="ECO:0007669"/>
    <property type="project" value="UniProtKB-ARBA"/>
</dbReference>
<dbReference type="Pfam" id="PF00724">
    <property type="entry name" value="Oxidored_FMN"/>
    <property type="match status" value="1"/>
</dbReference>
<reference evidence="6" key="1">
    <citation type="submission" date="2015-12" db="EMBL/GenBank/DDBJ databases">
        <authorList>
            <person name="Zhang G."/>
            <person name="Stingl U."/>
        </authorList>
    </citation>
    <scope>NUCLEOTIDE SEQUENCE [LARGE SCALE GENOMIC DNA]</scope>
    <source>
        <strain evidence="6">ZGT108</strain>
    </source>
</reference>
<sequence length="369" mass="40142">MKPNLFSPIQIGDLKLRNRMVMAPLSRSRATPEGVPTPLMIEHYRQRASAGLIITESAPISHQGVGYPCTPGLYTPEQTAGWLRVVNAVHAQGGRIFAQLQHCGRISHNSHQPNRCVPVAPSAVLPDGVAFTATGYQPFETPRALEAGEIKDVIAQYRQAAENCVAAGFDGVEVHAGNGYLIDQFLRDGTNKREDAYGGSTENRMRLLNEVLDAVTDVLPVGRVGVRLSPENTFNSMSDSDPQRHFEEIVDNLSGRGLGYLHVLETSMDFGGHVAGASRTVDYGKLRKLFSGPYIANNGYTKERAEKAIQSGHADLISFGAAFLSNPDLVRRFKKGLPLNKVDKSTFYTGGATGYTDYPQFSAEFTDAA</sequence>
<dbReference type="CDD" id="cd02933">
    <property type="entry name" value="OYE_like_FMN"/>
    <property type="match status" value="1"/>
</dbReference>
<dbReference type="GO" id="GO:0010181">
    <property type="term" value="F:FMN binding"/>
    <property type="evidence" value="ECO:0007669"/>
    <property type="project" value="InterPro"/>
</dbReference>
<evidence type="ECO:0000256" key="2">
    <source>
        <dbReference type="ARBA" id="ARBA00005979"/>
    </source>
</evidence>
<evidence type="ECO:0000313" key="6">
    <source>
        <dbReference type="Proteomes" id="UP000053690"/>
    </source>
</evidence>
<dbReference type="FunFam" id="3.20.20.70:FF:000059">
    <property type="entry name" value="N-ethylmaleimide reductase, FMN-linked"/>
    <property type="match status" value="1"/>
</dbReference>
<dbReference type="OrthoDB" id="9784632at2"/>
<dbReference type="RefSeq" id="WP_068333071.1">
    <property type="nucleotide sequence ID" value="NZ_LQBP01000002.1"/>
</dbReference>
<keyword evidence="3" id="KW-0560">Oxidoreductase</keyword>
<dbReference type="Proteomes" id="UP000053690">
    <property type="component" value="Unassembled WGS sequence"/>
</dbReference>
<evidence type="ECO:0000313" key="5">
    <source>
        <dbReference type="EMBL" id="KUJ81088.1"/>
    </source>
</evidence>
<dbReference type="EMBL" id="LQBP01000002">
    <property type="protein sequence ID" value="KUJ81088.1"/>
    <property type="molecule type" value="Genomic_DNA"/>
</dbReference>